<gene>
    <name evidence="2" type="ORF">LGQ03_02120</name>
</gene>
<evidence type="ECO:0000313" key="2">
    <source>
        <dbReference type="EMBL" id="MCB5198027.1"/>
    </source>
</evidence>
<evidence type="ECO:0000313" key="3">
    <source>
        <dbReference type="Proteomes" id="UP001138961"/>
    </source>
</evidence>
<evidence type="ECO:0000256" key="1">
    <source>
        <dbReference type="SAM" id="SignalP"/>
    </source>
</evidence>
<reference evidence="2" key="1">
    <citation type="submission" date="2021-10" db="EMBL/GenBank/DDBJ databases">
        <title>Loktanella gaetbuli sp. nov., isolated from a tidal flat.</title>
        <authorList>
            <person name="Park S."/>
            <person name="Yoon J.-H."/>
        </authorList>
    </citation>
    <scope>NUCLEOTIDE SEQUENCE</scope>
    <source>
        <strain evidence="2">TSTF-M6</strain>
    </source>
</reference>
<keyword evidence="1" id="KW-0732">Signal</keyword>
<dbReference type="RefSeq" id="WP_226747048.1">
    <property type="nucleotide sequence ID" value="NZ_JAJATZ010000001.1"/>
</dbReference>
<comment type="caution">
    <text evidence="2">The sequence shown here is derived from an EMBL/GenBank/DDBJ whole genome shotgun (WGS) entry which is preliminary data.</text>
</comment>
<sequence length="213" mass="23218">MLRALVLALCPLPAIACETALMLTIDVSNSVDVAEYRLQTDGLADALNDPDIIDALVQGQSAISVVQWSGIDRQSVVIPWTRIRAATDVAQLSDLARAQDRRFVLSDTAPAQAILFSLRNFDAVSDCKRRVIDISGDGTPNAIGDIGAARRQAERDGITINAIAIESMGLAITNFYREQVITRDGFVMTARRHSDYPRAIRAKIIRELAQIIG</sequence>
<keyword evidence="3" id="KW-1185">Reference proteome</keyword>
<dbReference type="EMBL" id="JAJATZ010000001">
    <property type="protein sequence ID" value="MCB5198027.1"/>
    <property type="molecule type" value="Genomic_DNA"/>
</dbReference>
<dbReference type="InterPro" id="IPR036465">
    <property type="entry name" value="vWFA_dom_sf"/>
</dbReference>
<dbReference type="Gene3D" id="3.40.50.410">
    <property type="entry name" value="von Willebrand factor, type A domain"/>
    <property type="match status" value="1"/>
</dbReference>
<name>A0ABS8BQM7_9RHOB</name>
<feature type="signal peptide" evidence="1">
    <location>
        <begin position="1"/>
        <end position="16"/>
    </location>
</feature>
<dbReference type="Pfam" id="PF06707">
    <property type="entry name" value="DUF1194"/>
    <property type="match status" value="1"/>
</dbReference>
<organism evidence="2 3">
    <name type="scientific">Loktanella gaetbuli</name>
    <dbReference type="NCBI Taxonomy" id="2881335"/>
    <lineage>
        <taxon>Bacteria</taxon>
        <taxon>Pseudomonadati</taxon>
        <taxon>Pseudomonadota</taxon>
        <taxon>Alphaproteobacteria</taxon>
        <taxon>Rhodobacterales</taxon>
        <taxon>Roseobacteraceae</taxon>
        <taxon>Loktanella</taxon>
    </lineage>
</organism>
<accession>A0ABS8BQM7</accession>
<proteinExistence type="predicted"/>
<dbReference type="SUPFAM" id="SSF53300">
    <property type="entry name" value="vWA-like"/>
    <property type="match status" value="1"/>
</dbReference>
<feature type="chain" id="PRO_5046898965" evidence="1">
    <location>
        <begin position="17"/>
        <end position="213"/>
    </location>
</feature>
<protein>
    <submittedName>
        <fullName evidence="2">DUF1194 domain-containing protein</fullName>
    </submittedName>
</protein>
<dbReference type="InterPro" id="IPR010607">
    <property type="entry name" value="DUF1194"/>
</dbReference>
<dbReference type="Proteomes" id="UP001138961">
    <property type="component" value="Unassembled WGS sequence"/>
</dbReference>